<evidence type="ECO:0000313" key="4">
    <source>
        <dbReference type="Proteomes" id="UP000184518"/>
    </source>
</evidence>
<evidence type="ECO:0000256" key="2">
    <source>
        <dbReference type="SAM" id="SignalP"/>
    </source>
</evidence>
<feature type="region of interest" description="Disordered" evidence="1">
    <location>
        <begin position="79"/>
        <end position="98"/>
    </location>
</feature>
<keyword evidence="4" id="KW-1185">Reference proteome</keyword>
<name>A0A1M5GJ53_9FLAO</name>
<proteinExistence type="predicted"/>
<feature type="chain" id="PRO_5012951487" evidence="2">
    <location>
        <begin position="18"/>
        <end position="98"/>
    </location>
</feature>
<dbReference type="RefSeq" id="WP_072960142.1">
    <property type="nucleotide sequence ID" value="NZ_FQUT01000009.1"/>
</dbReference>
<sequence>MKILLFPILLISVSLSAQEKPKKQLIPKTDTILYPKLNPVKIQQPQQENQTKNLYKMPVAKPKEGTKYSGLNKKIEAKDYKMLKPASPEKPKDTVKAK</sequence>
<dbReference type="EMBL" id="FQUT01000009">
    <property type="protein sequence ID" value="SHG03706.1"/>
    <property type="molecule type" value="Genomic_DNA"/>
</dbReference>
<feature type="signal peptide" evidence="2">
    <location>
        <begin position="1"/>
        <end position="17"/>
    </location>
</feature>
<reference evidence="4" key="1">
    <citation type="submission" date="2016-11" db="EMBL/GenBank/DDBJ databases">
        <authorList>
            <person name="Varghese N."/>
            <person name="Submissions S."/>
        </authorList>
    </citation>
    <scope>NUCLEOTIDE SEQUENCE [LARGE SCALE GENOMIC DNA]</scope>
    <source>
        <strain evidence="4">DSM 27619</strain>
    </source>
</reference>
<protein>
    <submittedName>
        <fullName evidence="3">Uncharacterized protein</fullName>
    </submittedName>
</protein>
<accession>A0A1M5GJ53</accession>
<dbReference type="AlphaFoldDB" id="A0A1M5GJ53"/>
<organism evidence="3 4">
    <name type="scientific">Chryseobacterium arachidis</name>
    <dbReference type="NCBI Taxonomy" id="1416778"/>
    <lineage>
        <taxon>Bacteria</taxon>
        <taxon>Pseudomonadati</taxon>
        <taxon>Bacteroidota</taxon>
        <taxon>Flavobacteriia</taxon>
        <taxon>Flavobacteriales</taxon>
        <taxon>Weeksellaceae</taxon>
        <taxon>Chryseobacterium group</taxon>
        <taxon>Chryseobacterium</taxon>
    </lineage>
</organism>
<gene>
    <name evidence="3" type="ORF">SAMN05443633_109150</name>
</gene>
<dbReference type="Proteomes" id="UP000184518">
    <property type="component" value="Unassembled WGS sequence"/>
</dbReference>
<keyword evidence="2" id="KW-0732">Signal</keyword>
<evidence type="ECO:0000313" key="3">
    <source>
        <dbReference type="EMBL" id="SHG03706.1"/>
    </source>
</evidence>
<dbReference type="OrthoDB" id="1274261at2"/>
<dbReference type="STRING" id="1416778.SAMN05443633_109150"/>
<evidence type="ECO:0000256" key="1">
    <source>
        <dbReference type="SAM" id="MobiDB-lite"/>
    </source>
</evidence>